<dbReference type="EMBL" id="JAMKFB020000015">
    <property type="protein sequence ID" value="KAL0174685.1"/>
    <property type="molecule type" value="Genomic_DNA"/>
</dbReference>
<proteinExistence type="predicted"/>
<feature type="non-terminal residue" evidence="3">
    <location>
        <position position="57"/>
    </location>
</feature>
<organism evidence="3 4">
    <name type="scientific">Cirrhinus mrigala</name>
    <name type="common">Mrigala</name>
    <dbReference type="NCBI Taxonomy" id="683832"/>
    <lineage>
        <taxon>Eukaryota</taxon>
        <taxon>Metazoa</taxon>
        <taxon>Chordata</taxon>
        <taxon>Craniata</taxon>
        <taxon>Vertebrata</taxon>
        <taxon>Euteleostomi</taxon>
        <taxon>Actinopterygii</taxon>
        <taxon>Neopterygii</taxon>
        <taxon>Teleostei</taxon>
        <taxon>Ostariophysi</taxon>
        <taxon>Cypriniformes</taxon>
        <taxon>Cyprinidae</taxon>
        <taxon>Labeoninae</taxon>
        <taxon>Labeonini</taxon>
        <taxon>Cirrhinus</taxon>
    </lineage>
</organism>
<feature type="domain" description="Protein furry C-terminal" evidence="2">
    <location>
        <begin position="1"/>
        <end position="57"/>
    </location>
</feature>
<dbReference type="AlphaFoldDB" id="A0ABD0PLS1"/>
<dbReference type="Pfam" id="PF19421">
    <property type="entry name" value="Fry_C"/>
    <property type="match status" value="1"/>
</dbReference>
<comment type="caution">
    <text evidence="3">The sequence shown here is derived from an EMBL/GenBank/DDBJ whole genome shotgun (WGS) entry which is preliminary data.</text>
</comment>
<dbReference type="Proteomes" id="UP001529510">
    <property type="component" value="Unassembled WGS sequence"/>
</dbReference>
<sequence>VIFSSCGELDLIEHQPSLVSSEDGTRDTENMDDTTSEQQFRVFRDFDFLDVELEDGE</sequence>
<accession>A0ABD0PLS1</accession>
<keyword evidence="4" id="KW-1185">Reference proteome</keyword>
<evidence type="ECO:0000313" key="4">
    <source>
        <dbReference type="Proteomes" id="UP001529510"/>
    </source>
</evidence>
<evidence type="ECO:0000259" key="2">
    <source>
        <dbReference type="Pfam" id="PF19421"/>
    </source>
</evidence>
<dbReference type="InterPro" id="IPR045842">
    <property type="entry name" value="Fry_C"/>
</dbReference>
<protein>
    <recommendedName>
        <fullName evidence="2">Protein furry C-terminal domain-containing protein</fullName>
    </recommendedName>
</protein>
<evidence type="ECO:0000313" key="3">
    <source>
        <dbReference type="EMBL" id="KAL0174685.1"/>
    </source>
</evidence>
<reference evidence="3 4" key="1">
    <citation type="submission" date="2024-05" db="EMBL/GenBank/DDBJ databases">
        <title>Genome sequencing and assembly of Indian major carp, Cirrhinus mrigala (Hamilton, 1822).</title>
        <authorList>
            <person name="Mohindra V."/>
            <person name="Chowdhury L.M."/>
            <person name="Lal K."/>
            <person name="Jena J.K."/>
        </authorList>
    </citation>
    <scope>NUCLEOTIDE SEQUENCE [LARGE SCALE GENOMIC DNA]</scope>
    <source>
        <strain evidence="3">CM1030</strain>
        <tissue evidence="3">Blood</tissue>
    </source>
</reference>
<gene>
    <name evidence="3" type="ORF">M9458_030653</name>
</gene>
<name>A0ABD0PLS1_CIRMR</name>
<feature type="region of interest" description="Disordered" evidence="1">
    <location>
        <begin position="14"/>
        <end position="36"/>
    </location>
</feature>
<feature type="non-terminal residue" evidence="3">
    <location>
        <position position="1"/>
    </location>
</feature>
<evidence type="ECO:0000256" key="1">
    <source>
        <dbReference type="SAM" id="MobiDB-lite"/>
    </source>
</evidence>